<dbReference type="Proteomes" id="UP001460270">
    <property type="component" value="Unassembled WGS sequence"/>
</dbReference>
<dbReference type="AlphaFoldDB" id="A0AAW0P7G2"/>
<evidence type="ECO:0000256" key="7">
    <source>
        <dbReference type="ARBA" id="ARBA00023065"/>
    </source>
</evidence>
<dbReference type="PANTHER" id="PTHR18945">
    <property type="entry name" value="NEUROTRANSMITTER GATED ION CHANNEL"/>
    <property type="match status" value="1"/>
</dbReference>
<dbReference type="Gene3D" id="2.70.170.10">
    <property type="entry name" value="Neurotransmitter-gated ion-channel ligand-binding domain"/>
    <property type="match status" value="2"/>
</dbReference>
<comment type="function">
    <text evidence="19">Forms serotonin (5-hydroxytryptamine/5-HT3)-activated cation-selective channel complexes, which when activated cause fast, depolarizing responses in neurons.</text>
</comment>
<keyword evidence="13" id="KW-1071">Ligand-gated ion channel</keyword>
<dbReference type="InterPro" id="IPR006029">
    <property type="entry name" value="Neurotrans-gated_channel_TM"/>
</dbReference>
<dbReference type="Pfam" id="PF02932">
    <property type="entry name" value="Neur_chan_memb"/>
    <property type="match status" value="2"/>
</dbReference>
<feature type="transmembrane region" description="Helical" evidence="20">
    <location>
        <begin position="653"/>
        <end position="671"/>
    </location>
</feature>
<sequence>MGIPQGSIIGPLLFSLFINDLPQSCPGVKCQLYADDAVFYAPAKTPEQAAAVLSASRPVHSDSPVLNHTKPTEVLLDVLVYAILDVRESDQTFISYLWILMTWNNDFISWDEEKFCGITHVPLPIQSLWKPDLTIEEMTEKDKSTPSPFLMITSDGHVLYKNDQMVLSTCRMHVYKFPFDTQTCTLSFRSVLLPGELWTLSVLFQILMKRHSVLYIVNFIFPVLFFLSLDFASFLISDTGGEKIGFKVTVLLAVTVMQLILNDILPASSSHIPLIAIYCIGVFGLMLLSLLETIVVQYLINRDQRPDPDHSDLFKRIQDVISLTGDASPKETRASDPALTALLTQLLQNLKDDNSPGYWAQKARTIHRVFFAFYCTASVVFLALCSSFYTALVFPAQVGAEHNGTKCSLDWFFSVSSQGRLSHFFGSVVTLLSGSVVTLFQGAVLSQKKLSNLNTTNNMNLTNYSSNVTQDMDVTPSSYDTHDLDLTDSSDDTDDLDPAMNHCSYLELINHLGLTNASNKDLFTLSRPVMNMSHPLEVDVEFRLNAILDVIEQTFISYNSIDVSWRNEFISWDSSYFCYIERITVPSELLWKPDLRILEIPYLVITALGFVNMKLDQVIMSSCKMRVYKFPFDTQMCDLTIQSFFTMRRRSTLYVVNFILPVLFFLALDFASFLMSDTGGDKLGFKITILLAVTVLQLLLNEILPSSSDRIPLISIFCIGVFWLMKISLLETIMVMYLLDRDAKAQKQPKKIEENDDSVLKNDMSFPKDSRESTPVDSGADVDRLVEELKHMSTVLRHMCTVLSGSLGGDREPEPGYWSSRMATMNKVFLVIYSGLTALFLITIFHHWIN</sequence>
<dbReference type="PROSITE" id="PS00236">
    <property type="entry name" value="NEUROTR_ION_CHANNEL"/>
    <property type="match status" value="2"/>
</dbReference>
<keyword evidence="8 20" id="KW-0472">Membrane</keyword>
<keyword evidence="7" id="KW-0406">Ion transport</keyword>
<dbReference type="InterPro" id="IPR018000">
    <property type="entry name" value="Neurotransmitter_ion_chnl_CS"/>
</dbReference>
<reference evidence="23" key="1">
    <citation type="submission" date="2024-04" db="EMBL/GenBank/DDBJ databases">
        <title>Salinicola lusitanus LLJ914,a marine bacterium isolated from the Okinawa Trough.</title>
        <authorList>
            <person name="Li J."/>
        </authorList>
    </citation>
    <scope>NUCLEOTIDE SEQUENCE [LARGE SCALE GENOMIC DNA]</scope>
</reference>
<evidence type="ECO:0000256" key="19">
    <source>
        <dbReference type="ARBA" id="ARBA00037540"/>
    </source>
</evidence>
<dbReference type="Pfam" id="PF02931">
    <property type="entry name" value="Neur_chan_LBD"/>
    <property type="match status" value="2"/>
</dbReference>
<feature type="transmembrane region" description="Helical" evidence="20">
    <location>
        <begin position="213"/>
        <end position="236"/>
    </location>
</feature>
<evidence type="ECO:0000256" key="4">
    <source>
        <dbReference type="ARBA" id="ARBA00022729"/>
    </source>
</evidence>
<evidence type="ECO:0000256" key="13">
    <source>
        <dbReference type="ARBA" id="ARBA00023286"/>
    </source>
</evidence>
<evidence type="ECO:0000256" key="3">
    <source>
        <dbReference type="ARBA" id="ARBA00022692"/>
    </source>
</evidence>
<evidence type="ECO:0000256" key="17">
    <source>
        <dbReference type="ARBA" id="ARBA00036239"/>
    </source>
</evidence>
<evidence type="ECO:0000256" key="18">
    <source>
        <dbReference type="ARBA" id="ARBA00036634"/>
    </source>
</evidence>
<feature type="domain" description="Reverse transcriptase" evidence="21">
    <location>
        <begin position="1"/>
        <end position="98"/>
    </location>
</feature>
<keyword evidence="1" id="KW-0813">Transport</keyword>
<evidence type="ECO:0000256" key="10">
    <source>
        <dbReference type="ARBA" id="ARBA00023170"/>
    </source>
</evidence>
<comment type="subcellular location">
    <subcellularLocation>
        <location evidence="15">Postsynaptic cell membrane</location>
        <topology evidence="15">Multi-pass membrane protein</topology>
    </subcellularLocation>
</comment>
<dbReference type="GO" id="GO:0004888">
    <property type="term" value="F:transmembrane signaling receptor activity"/>
    <property type="evidence" value="ECO:0007669"/>
    <property type="project" value="InterPro"/>
</dbReference>
<evidence type="ECO:0000256" key="1">
    <source>
        <dbReference type="ARBA" id="ARBA00022448"/>
    </source>
</evidence>
<feature type="transmembrane region" description="Helical" evidence="20">
    <location>
        <begin position="424"/>
        <end position="445"/>
    </location>
</feature>
<dbReference type="SUPFAM" id="SSF90112">
    <property type="entry name" value="Neurotransmitter-gated ion-channel transmembrane pore"/>
    <property type="match status" value="2"/>
</dbReference>
<keyword evidence="11" id="KW-0325">Glycoprotein</keyword>
<keyword evidence="12" id="KW-0628">Postsynaptic cell membrane</keyword>
<feature type="transmembrane region" description="Helical" evidence="20">
    <location>
        <begin position="275"/>
        <end position="300"/>
    </location>
</feature>
<dbReference type="InterPro" id="IPR036719">
    <property type="entry name" value="Neuro-gated_channel_TM_sf"/>
</dbReference>
<organism evidence="22 23">
    <name type="scientific">Mugilogobius chulae</name>
    <name type="common">yellowstripe goby</name>
    <dbReference type="NCBI Taxonomy" id="88201"/>
    <lineage>
        <taxon>Eukaryota</taxon>
        <taxon>Metazoa</taxon>
        <taxon>Chordata</taxon>
        <taxon>Craniata</taxon>
        <taxon>Vertebrata</taxon>
        <taxon>Euteleostomi</taxon>
        <taxon>Actinopterygii</taxon>
        <taxon>Neopterygii</taxon>
        <taxon>Teleostei</taxon>
        <taxon>Neoteleostei</taxon>
        <taxon>Acanthomorphata</taxon>
        <taxon>Gobiaria</taxon>
        <taxon>Gobiiformes</taxon>
        <taxon>Gobioidei</taxon>
        <taxon>Gobiidae</taxon>
        <taxon>Gobionellinae</taxon>
        <taxon>Mugilogobius</taxon>
    </lineage>
</organism>
<comment type="caution">
    <text evidence="22">The sequence shown here is derived from an EMBL/GenBank/DDBJ whole genome shotgun (WGS) entry which is preliminary data.</text>
</comment>
<evidence type="ECO:0000313" key="23">
    <source>
        <dbReference type="Proteomes" id="UP001460270"/>
    </source>
</evidence>
<keyword evidence="10" id="KW-0675">Receptor</keyword>
<dbReference type="SUPFAM" id="SSF63712">
    <property type="entry name" value="Nicotinic receptor ligand binding domain-like"/>
    <property type="match status" value="2"/>
</dbReference>
<feature type="transmembrane region" description="Helical" evidence="20">
    <location>
        <begin position="828"/>
        <end position="849"/>
    </location>
</feature>
<feature type="transmembrane region" description="Helical" evidence="20">
    <location>
        <begin position="712"/>
        <end position="739"/>
    </location>
</feature>
<dbReference type="InterPro" id="IPR006201">
    <property type="entry name" value="Neur_channel"/>
</dbReference>
<protein>
    <recommendedName>
        <fullName evidence="21">Reverse transcriptase domain-containing protein</fullName>
    </recommendedName>
</protein>
<keyword evidence="9" id="KW-1015">Disulfide bond</keyword>
<evidence type="ECO:0000256" key="11">
    <source>
        <dbReference type="ARBA" id="ARBA00023180"/>
    </source>
</evidence>
<dbReference type="InterPro" id="IPR006202">
    <property type="entry name" value="Neur_chan_lig-bd"/>
</dbReference>
<comment type="catalytic activity">
    <reaction evidence="16">
        <text>K(+)(in) = K(+)(out)</text>
        <dbReference type="Rhea" id="RHEA:29463"/>
        <dbReference type="ChEBI" id="CHEBI:29103"/>
    </reaction>
</comment>
<evidence type="ECO:0000259" key="21">
    <source>
        <dbReference type="PROSITE" id="PS50878"/>
    </source>
</evidence>
<accession>A0AAW0P7G2</accession>
<proteinExistence type="predicted"/>
<evidence type="ECO:0000256" key="16">
    <source>
        <dbReference type="ARBA" id="ARBA00034430"/>
    </source>
</evidence>
<evidence type="ECO:0000256" key="9">
    <source>
        <dbReference type="ARBA" id="ARBA00023157"/>
    </source>
</evidence>
<dbReference type="Pfam" id="PF00078">
    <property type="entry name" value="RVT_1"/>
    <property type="match status" value="1"/>
</dbReference>
<name>A0AAW0P7G2_9GOBI</name>
<keyword evidence="23" id="KW-1185">Reference proteome</keyword>
<keyword evidence="5 20" id="KW-1133">Transmembrane helix</keyword>
<gene>
    <name evidence="22" type="ORF">WMY93_009999</name>
</gene>
<dbReference type="Gene3D" id="1.20.58.390">
    <property type="entry name" value="Neurotransmitter-gated ion-channel transmembrane domain"/>
    <property type="match status" value="2"/>
</dbReference>
<evidence type="ECO:0000256" key="12">
    <source>
        <dbReference type="ARBA" id="ARBA00023257"/>
    </source>
</evidence>
<feature type="transmembrane region" description="Helical" evidence="20">
    <location>
        <begin position="369"/>
        <end position="389"/>
    </location>
</feature>
<keyword evidence="2" id="KW-1003">Cell membrane</keyword>
<evidence type="ECO:0000256" key="2">
    <source>
        <dbReference type="ARBA" id="ARBA00022475"/>
    </source>
</evidence>
<keyword evidence="14" id="KW-0407">Ion channel</keyword>
<evidence type="ECO:0000256" key="8">
    <source>
        <dbReference type="ARBA" id="ARBA00023136"/>
    </source>
</evidence>
<evidence type="ECO:0000256" key="5">
    <source>
        <dbReference type="ARBA" id="ARBA00022989"/>
    </source>
</evidence>
<dbReference type="InterPro" id="IPR038050">
    <property type="entry name" value="Neuro_actylchol_rec"/>
</dbReference>
<dbReference type="InterPro" id="IPR000477">
    <property type="entry name" value="RT_dom"/>
</dbReference>
<evidence type="ECO:0000256" key="14">
    <source>
        <dbReference type="ARBA" id="ARBA00023303"/>
    </source>
</evidence>
<dbReference type="GO" id="GO:0005230">
    <property type="term" value="F:extracellular ligand-gated monoatomic ion channel activity"/>
    <property type="evidence" value="ECO:0007669"/>
    <property type="project" value="InterPro"/>
</dbReference>
<keyword evidence="4" id="KW-0732">Signal</keyword>
<evidence type="ECO:0000256" key="6">
    <source>
        <dbReference type="ARBA" id="ARBA00023018"/>
    </source>
</evidence>
<dbReference type="EMBL" id="JBBPFD010000007">
    <property type="protein sequence ID" value="KAK7918715.1"/>
    <property type="molecule type" value="Genomic_DNA"/>
</dbReference>
<evidence type="ECO:0000256" key="15">
    <source>
        <dbReference type="ARBA" id="ARBA00034104"/>
    </source>
</evidence>
<dbReference type="FunFam" id="2.70.170.10:FF:000017">
    <property type="entry name" value="5-hydroxytryptamine receptor 3A"/>
    <property type="match status" value="1"/>
</dbReference>
<feature type="transmembrane region" description="Helical" evidence="20">
    <location>
        <begin position="248"/>
        <end position="269"/>
    </location>
</feature>
<comment type="catalytic activity">
    <reaction evidence="18">
        <text>Ca(2+)(in) = Ca(2+)(out)</text>
        <dbReference type="Rhea" id="RHEA:29671"/>
        <dbReference type="ChEBI" id="CHEBI:29108"/>
    </reaction>
</comment>
<keyword evidence="3 20" id="KW-0812">Transmembrane</keyword>
<comment type="catalytic activity">
    <reaction evidence="17">
        <text>Na(+)(in) = Na(+)(out)</text>
        <dbReference type="Rhea" id="RHEA:34963"/>
        <dbReference type="ChEBI" id="CHEBI:29101"/>
    </reaction>
</comment>
<evidence type="ECO:0000313" key="22">
    <source>
        <dbReference type="EMBL" id="KAK7918715.1"/>
    </source>
</evidence>
<keyword evidence="6" id="KW-0770">Synapse</keyword>
<dbReference type="PROSITE" id="PS50878">
    <property type="entry name" value="RT_POL"/>
    <property type="match status" value="1"/>
</dbReference>
<dbReference type="InterPro" id="IPR036734">
    <property type="entry name" value="Neur_chan_lig-bd_sf"/>
</dbReference>
<evidence type="ECO:0000256" key="20">
    <source>
        <dbReference type="SAM" id="Phobius"/>
    </source>
</evidence>
<dbReference type="GO" id="GO:0045211">
    <property type="term" value="C:postsynaptic membrane"/>
    <property type="evidence" value="ECO:0007669"/>
    <property type="project" value="UniProtKB-SubCell"/>
</dbReference>